<dbReference type="AlphaFoldDB" id="A0A7X0X9B9"/>
<evidence type="ECO:0000313" key="1">
    <source>
        <dbReference type="EMBL" id="MBC1489937.1"/>
    </source>
</evidence>
<protein>
    <submittedName>
        <fullName evidence="1">Uncharacterized protein</fullName>
    </submittedName>
</protein>
<sequence length="162" mass="18555">MDTRIIESDIIFNAKVDAVPFNYRISYKVSLIILIIGKCCGRKGCSAIKLQMISSSATTSKKRRELLDSVQLSFFAESTLVRFDPAISRAINFALADKLIYRQGNGLFRLTTIGKELLTSIYSDANLMFIEKQFFSELSNKLTEEMIENFSWNWRTEQNVEN</sequence>
<comment type="caution">
    <text evidence="1">The sequence shown here is derived from an EMBL/GenBank/DDBJ whole genome shotgun (WGS) entry which is preliminary data.</text>
</comment>
<dbReference type="EMBL" id="JAASTW010000020">
    <property type="protein sequence ID" value="MBC1489937.1"/>
    <property type="molecule type" value="Genomic_DNA"/>
</dbReference>
<accession>A0A7X0X9B9</accession>
<dbReference type="Proteomes" id="UP000561617">
    <property type="component" value="Unassembled WGS sequence"/>
</dbReference>
<evidence type="ECO:0000313" key="2">
    <source>
        <dbReference type="Proteomes" id="UP000561617"/>
    </source>
</evidence>
<proteinExistence type="predicted"/>
<dbReference type="RefSeq" id="WP_185381516.1">
    <property type="nucleotide sequence ID" value="NZ_JAASTW010000020.1"/>
</dbReference>
<name>A0A7X0X9B9_9LIST</name>
<organism evidence="1 2">
    <name type="scientific">Listeria immobilis</name>
    <dbReference type="NCBI Taxonomy" id="2713502"/>
    <lineage>
        <taxon>Bacteria</taxon>
        <taxon>Bacillati</taxon>
        <taxon>Bacillota</taxon>
        <taxon>Bacilli</taxon>
        <taxon>Bacillales</taxon>
        <taxon>Listeriaceae</taxon>
        <taxon>Listeria</taxon>
    </lineage>
</organism>
<gene>
    <name evidence="1" type="ORF">HCJ38_13135</name>
</gene>
<reference evidence="1 2" key="1">
    <citation type="submission" date="2020-03" db="EMBL/GenBank/DDBJ databases">
        <title>Soil Listeria distribution.</title>
        <authorList>
            <person name="Liao J."/>
            <person name="Wiedmann M."/>
        </authorList>
    </citation>
    <scope>NUCLEOTIDE SEQUENCE [LARGE SCALE GENOMIC DNA]</scope>
    <source>
        <strain evidence="1 2">FSL L7-1554</strain>
    </source>
</reference>